<keyword evidence="1" id="KW-0472">Membrane</keyword>
<evidence type="ECO:0000256" key="1">
    <source>
        <dbReference type="SAM" id="Phobius"/>
    </source>
</evidence>
<sequence length="102" mass="11430">MTPVPKPFYVNTTSKRILYEANLTSQTSNRPGHLVMKAYTIGASRTTSCLLYAKVFSILSFTNFLLFIFMSKSKVSPSPLDYPQFLLMGILGKSSLLPSLHY</sequence>
<protein>
    <submittedName>
        <fullName evidence="2">Uncharacterized protein</fullName>
    </submittedName>
</protein>
<keyword evidence="3" id="KW-1185">Reference proteome</keyword>
<organism evidence="2 3">
    <name type="scientific">Ameca splendens</name>
    <dbReference type="NCBI Taxonomy" id="208324"/>
    <lineage>
        <taxon>Eukaryota</taxon>
        <taxon>Metazoa</taxon>
        <taxon>Chordata</taxon>
        <taxon>Craniata</taxon>
        <taxon>Vertebrata</taxon>
        <taxon>Euteleostomi</taxon>
        <taxon>Actinopterygii</taxon>
        <taxon>Neopterygii</taxon>
        <taxon>Teleostei</taxon>
        <taxon>Neoteleostei</taxon>
        <taxon>Acanthomorphata</taxon>
        <taxon>Ovalentaria</taxon>
        <taxon>Atherinomorphae</taxon>
        <taxon>Cyprinodontiformes</taxon>
        <taxon>Goodeidae</taxon>
        <taxon>Ameca</taxon>
    </lineage>
</organism>
<dbReference type="EMBL" id="JAHRIP010001202">
    <property type="protein sequence ID" value="MEQ2280123.1"/>
    <property type="molecule type" value="Genomic_DNA"/>
</dbReference>
<name>A0ABV0XF83_9TELE</name>
<keyword evidence="1" id="KW-1133">Transmembrane helix</keyword>
<proteinExistence type="predicted"/>
<dbReference type="Proteomes" id="UP001469553">
    <property type="component" value="Unassembled WGS sequence"/>
</dbReference>
<keyword evidence="1" id="KW-0812">Transmembrane</keyword>
<gene>
    <name evidence="2" type="ORF">AMECASPLE_016492</name>
</gene>
<feature type="transmembrane region" description="Helical" evidence="1">
    <location>
        <begin position="49"/>
        <end position="70"/>
    </location>
</feature>
<reference evidence="2 3" key="1">
    <citation type="submission" date="2021-06" db="EMBL/GenBank/DDBJ databases">
        <authorList>
            <person name="Palmer J.M."/>
        </authorList>
    </citation>
    <scope>NUCLEOTIDE SEQUENCE [LARGE SCALE GENOMIC DNA]</scope>
    <source>
        <strain evidence="2 3">AS_MEX2019</strain>
        <tissue evidence="2">Muscle</tissue>
    </source>
</reference>
<evidence type="ECO:0000313" key="3">
    <source>
        <dbReference type="Proteomes" id="UP001469553"/>
    </source>
</evidence>
<accession>A0ABV0XF83</accession>
<evidence type="ECO:0000313" key="2">
    <source>
        <dbReference type="EMBL" id="MEQ2280123.1"/>
    </source>
</evidence>
<comment type="caution">
    <text evidence="2">The sequence shown here is derived from an EMBL/GenBank/DDBJ whole genome shotgun (WGS) entry which is preliminary data.</text>
</comment>